<dbReference type="STRING" id="7918.ENSLOCP00000000177"/>
<dbReference type="HOGENOM" id="CLU_002555_6_3_1"/>
<dbReference type="Bgee" id="ENSLOCG00000000162">
    <property type="expression patterns" value="Expressed in larva"/>
</dbReference>
<dbReference type="Ensembl" id="ENSLOCT00000000177.1">
    <property type="protein sequence ID" value="ENSLOCP00000000177.1"/>
    <property type="gene ID" value="ENSLOCG00000000162.1"/>
</dbReference>
<evidence type="ECO:0000256" key="3">
    <source>
        <dbReference type="ARBA" id="ARBA00022729"/>
    </source>
</evidence>
<keyword evidence="6" id="KW-0325">Glycoprotein</keyword>
<evidence type="ECO:0000256" key="7">
    <source>
        <dbReference type="PROSITE-ProRule" id="PRU00196"/>
    </source>
</evidence>
<evidence type="ECO:0000313" key="11">
    <source>
        <dbReference type="Proteomes" id="UP000018468"/>
    </source>
</evidence>
<feature type="signal peptide" evidence="8">
    <location>
        <begin position="1"/>
        <end position="21"/>
    </location>
</feature>
<dbReference type="GO" id="GO:0005886">
    <property type="term" value="C:plasma membrane"/>
    <property type="evidence" value="ECO:0000318"/>
    <property type="project" value="GO_Central"/>
</dbReference>
<organism evidence="10 11">
    <name type="scientific">Lepisosteus oculatus</name>
    <name type="common">Spotted gar</name>
    <dbReference type="NCBI Taxonomy" id="7918"/>
    <lineage>
        <taxon>Eukaryota</taxon>
        <taxon>Metazoa</taxon>
        <taxon>Chordata</taxon>
        <taxon>Craniata</taxon>
        <taxon>Vertebrata</taxon>
        <taxon>Euteleostomi</taxon>
        <taxon>Actinopterygii</taxon>
        <taxon>Neopterygii</taxon>
        <taxon>Holostei</taxon>
        <taxon>Semionotiformes</taxon>
        <taxon>Lepisosteidae</taxon>
        <taxon>Lepisosteus</taxon>
    </lineage>
</organism>
<evidence type="ECO:0000256" key="6">
    <source>
        <dbReference type="ARBA" id="ARBA00023180"/>
    </source>
</evidence>
<dbReference type="PRINTS" id="PR00258">
    <property type="entry name" value="SPERACTRCPTR"/>
</dbReference>
<dbReference type="SUPFAM" id="SSF56487">
    <property type="entry name" value="SRCR-like"/>
    <property type="match status" value="1"/>
</dbReference>
<dbReference type="InterPro" id="IPR001190">
    <property type="entry name" value="SRCR"/>
</dbReference>
<dbReference type="Gene3D" id="3.10.250.10">
    <property type="entry name" value="SRCR-like domain"/>
    <property type="match status" value="1"/>
</dbReference>
<reference evidence="11" key="1">
    <citation type="submission" date="2011-12" db="EMBL/GenBank/DDBJ databases">
        <title>The Draft Genome of Lepisosteus oculatus.</title>
        <authorList>
            <consortium name="The Broad Institute Genome Assembly &amp; Analysis Group"/>
            <consortium name="Computational R&amp;D Group"/>
            <consortium name="and Sequencing Platform"/>
            <person name="Di Palma F."/>
            <person name="Alfoldi J."/>
            <person name="Johnson J."/>
            <person name="Berlin A."/>
            <person name="Gnerre S."/>
            <person name="Jaffe D."/>
            <person name="MacCallum I."/>
            <person name="Young S."/>
            <person name="Walker B.J."/>
            <person name="Lander E.S."/>
            <person name="Lindblad-Toh K."/>
        </authorList>
    </citation>
    <scope>NUCLEOTIDE SEQUENCE [LARGE SCALE GENOMIC DNA]</scope>
</reference>
<proteinExistence type="predicted"/>
<feature type="disulfide bond" evidence="7">
    <location>
        <begin position="95"/>
        <end position="105"/>
    </location>
</feature>
<dbReference type="InterPro" id="IPR036772">
    <property type="entry name" value="SRCR-like_dom_sf"/>
</dbReference>
<dbReference type="AlphaFoldDB" id="W5LVM0"/>
<sequence length="135" mass="14404">MTMESCLSIFSLAVLVLHSSASSSDVRLVNGASPCEGTVEIHYKGEWGTVGSNWWDLKNAAVVCRQLGCGSAVSAPGGAHFGPGSGSVLLSWVKCSGSESALRDCRKDEVKQYNYPHEDSEVRCSGRSDMSLMLE</sequence>
<evidence type="ECO:0000256" key="4">
    <source>
        <dbReference type="ARBA" id="ARBA00022737"/>
    </source>
</evidence>
<feature type="domain" description="SRCR" evidence="9">
    <location>
        <begin position="26"/>
        <end position="125"/>
    </location>
</feature>
<dbReference type="PROSITE" id="PS50287">
    <property type="entry name" value="SRCR_2"/>
    <property type="match status" value="1"/>
</dbReference>
<keyword evidence="4" id="KW-0677">Repeat</keyword>
<reference evidence="10" key="3">
    <citation type="submission" date="2025-09" db="UniProtKB">
        <authorList>
            <consortium name="Ensembl"/>
        </authorList>
    </citation>
    <scope>IDENTIFICATION</scope>
</reference>
<protein>
    <recommendedName>
        <fullName evidence="9">SRCR domain-containing protein</fullName>
    </recommendedName>
</protein>
<dbReference type="FunFam" id="3.10.250.10:FF:000031">
    <property type="entry name" value="RIKEN cDNA 5830411N06, isoform CRA_a"/>
    <property type="match status" value="1"/>
</dbReference>
<dbReference type="Pfam" id="PF00530">
    <property type="entry name" value="SRCR"/>
    <property type="match status" value="1"/>
</dbReference>
<dbReference type="InParanoid" id="W5LVM0"/>
<comment type="subcellular location">
    <subcellularLocation>
        <location evidence="1">Secreted</location>
    </subcellularLocation>
</comment>
<evidence type="ECO:0000256" key="2">
    <source>
        <dbReference type="ARBA" id="ARBA00022525"/>
    </source>
</evidence>
<reference evidence="10" key="2">
    <citation type="submission" date="2025-08" db="UniProtKB">
        <authorList>
            <consortium name="Ensembl"/>
        </authorList>
    </citation>
    <scope>IDENTIFICATION</scope>
</reference>
<dbReference type="OMA" id="VEYANCA"/>
<dbReference type="GeneTree" id="ENSGT00950000183145"/>
<keyword evidence="11" id="KW-1185">Reference proteome</keyword>
<comment type="caution">
    <text evidence="7">Lacks conserved residue(s) required for the propagation of feature annotation.</text>
</comment>
<evidence type="ECO:0000256" key="8">
    <source>
        <dbReference type="SAM" id="SignalP"/>
    </source>
</evidence>
<evidence type="ECO:0000256" key="5">
    <source>
        <dbReference type="ARBA" id="ARBA00023157"/>
    </source>
</evidence>
<dbReference type="eggNOG" id="ENOG502SRZQ">
    <property type="taxonomic scope" value="Eukaryota"/>
</dbReference>
<feature type="chain" id="PRO_5004865173" description="SRCR domain-containing protein" evidence="8">
    <location>
        <begin position="22"/>
        <end position="135"/>
    </location>
</feature>
<accession>W5LVM0</accession>
<keyword evidence="2" id="KW-0964">Secreted</keyword>
<keyword evidence="5 7" id="KW-1015">Disulfide bond</keyword>
<keyword evidence="3 8" id="KW-0732">Signal</keyword>
<dbReference type="PANTHER" id="PTHR19331">
    <property type="entry name" value="SCAVENGER RECEPTOR DOMAIN-CONTAINING"/>
    <property type="match status" value="1"/>
</dbReference>
<evidence type="ECO:0000259" key="9">
    <source>
        <dbReference type="PROSITE" id="PS50287"/>
    </source>
</evidence>
<dbReference type="PANTHER" id="PTHR19331:SF22">
    <property type="entry name" value="DELETED IN MALIGNANT BRAIN TUMORS 1 PROTEIN"/>
    <property type="match status" value="1"/>
</dbReference>
<dbReference type="Proteomes" id="UP000018468">
    <property type="component" value="Unassembled WGS sequence"/>
</dbReference>
<name>W5LVM0_LEPOC</name>
<evidence type="ECO:0000256" key="1">
    <source>
        <dbReference type="ARBA" id="ARBA00004613"/>
    </source>
</evidence>
<dbReference type="SMART" id="SM00202">
    <property type="entry name" value="SR"/>
    <property type="match status" value="1"/>
</dbReference>
<evidence type="ECO:0000313" key="10">
    <source>
        <dbReference type="Ensembl" id="ENSLOCP00000000177.1"/>
    </source>
</evidence>